<dbReference type="Gene3D" id="3.40.50.12780">
    <property type="entry name" value="N-terminal domain of ligase-like"/>
    <property type="match status" value="1"/>
</dbReference>
<protein>
    <submittedName>
        <fullName evidence="3">Inner membrane protein</fullName>
    </submittedName>
</protein>
<dbReference type="Proteomes" id="UP000050761">
    <property type="component" value="Unassembled WGS sequence"/>
</dbReference>
<reference evidence="3" key="2">
    <citation type="submission" date="2019-09" db="UniProtKB">
        <authorList>
            <consortium name="WormBaseParasite"/>
        </authorList>
    </citation>
    <scope>IDENTIFICATION</scope>
</reference>
<evidence type="ECO:0000313" key="3">
    <source>
        <dbReference type="WBParaSite" id="HPBE_0000904201-mRNA-1"/>
    </source>
</evidence>
<sequence>MLVHRTRDLIAESRARLQQTTNVSYNCVDRHMSNPDKKDDLALLWDGNFWDDDIHDYADLSWDVIEVLTQKIANIFNDYCEKVSFVRSLDVRLSEVTGK</sequence>
<name>A0A183FNG7_HELPZ</name>
<reference evidence="1 2" key="1">
    <citation type="submission" date="2018-11" db="EMBL/GenBank/DDBJ databases">
        <authorList>
            <consortium name="Pathogen Informatics"/>
        </authorList>
    </citation>
    <scope>NUCLEOTIDE SEQUENCE [LARGE SCALE GENOMIC DNA]</scope>
</reference>
<dbReference type="WBParaSite" id="HPBE_0000904201-mRNA-1">
    <property type="protein sequence ID" value="HPBE_0000904201-mRNA-1"/>
    <property type="gene ID" value="HPBE_0000904201"/>
</dbReference>
<dbReference type="OrthoDB" id="5830402at2759"/>
<accession>A0A3P7XVM5</accession>
<dbReference type="EMBL" id="UZAH01026327">
    <property type="protein sequence ID" value="VDO78936.1"/>
    <property type="molecule type" value="Genomic_DNA"/>
</dbReference>
<keyword evidence="2" id="KW-1185">Reference proteome</keyword>
<proteinExistence type="predicted"/>
<evidence type="ECO:0000313" key="2">
    <source>
        <dbReference type="Proteomes" id="UP000050761"/>
    </source>
</evidence>
<organism evidence="2 3">
    <name type="scientific">Heligmosomoides polygyrus</name>
    <name type="common">Parasitic roundworm</name>
    <dbReference type="NCBI Taxonomy" id="6339"/>
    <lineage>
        <taxon>Eukaryota</taxon>
        <taxon>Metazoa</taxon>
        <taxon>Ecdysozoa</taxon>
        <taxon>Nematoda</taxon>
        <taxon>Chromadorea</taxon>
        <taxon>Rhabditida</taxon>
        <taxon>Rhabditina</taxon>
        <taxon>Rhabditomorpha</taxon>
        <taxon>Strongyloidea</taxon>
        <taxon>Heligmosomidae</taxon>
        <taxon>Heligmosomoides</taxon>
    </lineage>
</organism>
<dbReference type="AlphaFoldDB" id="A0A183FNG7"/>
<accession>A0A183FNG7</accession>
<gene>
    <name evidence="1" type="ORF">HPBE_LOCUS9043</name>
</gene>
<dbReference type="InterPro" id="IPR042099">
    <property type="entry name" value="ANL_N_sf"/>
</dbReference>
<evidence type="ECO:0000313" key="1">
    <source>
        <dbReference type="EMBL" id="VDO78936.1"/>
    </source>
</evidence>